<keyword evidence="2" id="KW-1185">Reference proteome</keyword>
<reference evidence="1" key="1">
    <citation type="journal article" date="2019" name="bioRxiv">
        <title>The Genome of the Zebra Mussel, Dreissena polymorpha: A Resource for Invasive Species Research.</title>
        <authorList>
            <person name="McCartney M.A."/>
            <person name="Auch B."/>
            <person name="Kono T."/>
            <person name="Mallez S."/>
            <person name="Zhang Y."/>
            <person name="Obille A."/>
            <person name="Becker A."/>
            <person name="Abrahante J.E."/>
            <person name="Garbe J."/>
            <person name="Badalamenti J.P."/>
            <person name="Herman A."/>
            <person name="Mangelson H."/>
            <person name="Liachko I."/>
            <person name="Sullivan S."/>
            <person name="Sone E.D."/>
            <person name="Koren S."/>
            <person name="Silverstein K.A.T."/>
            <person name="Beckman K.B."/>
            <person name="Gohl D.M."/>
        </authorList>
    </citation>
    <scope>NUCLEOTIDE SEQUENCE</scope>
    <source>
        <strain evidence="1">Duluth1</strain>
        <tissue evidence="1">Whole animal</tissue>
    </source>
</reference>
<evidence type="ECO:0000313" key="1">
    <source>
        <dbReference type="EMBL" id="KAH3852038.1"/>
    </source>
</evidence>
<dbReference type="Proteomes" id="UP000828390">
    <property type="component" value="Unassembled WGS sequence"/>
</dbReference>
<dbReference type="EMBL" id="JAIWYP010000003">
    <property type="protein sequence ID" value="KAH3852038.1"/>
    <property type="molecule type" value="Genomic_DNA"/>
</dbReference>
<proteinExistence type="predicted"/>
<accession>A0A9D4L587</accession>
<evidence type="ECO:0000313" key="2">
    <source>
        <dbReference type="Proteomes" id="UP000828390"/>
    </source>
</evidence>
<dbReference type="AlphaFoldDB" id="A0A9D4L587"/>
<sequence>MKTKAKGHKDNSVVYIFVFCVRVTFPDREAVQKDRDYEGPAGKLIELFVHSCSVWPLLLSPWQYSFGPQQF</sequence>
<organism evidence="1 2">
    <name type="scientific">Dreissena polymorpha</name>
    <name type="common">Zebra mussel</name>
    <name type="synonym">Mytilus polymorpha</name>
    <dbReference type="NCBI Taxonomy" id="45954"/>
    <lineage>
        <taxon>Eukaryota</taxon>
        <taxon>Metazoa</taxon>
        <taxon>Spiralia</taxon>
        <taxon>Lophotrochozoa</taxon>
        <taxon>Mollusca</taxon>
        <taxon>Bivalvia</taxon>
        <taxon>Autobranchia</taxon>
        <taxon>Heteroconchia</taxon>
        <taxon>Euheterodonta</taxon>
        <taxon>Imparidentia</taxon>
        <taxon>Neoheterodontei</taxon>
        <taxon>Myida</taxon>
        <taxon>Dreissenoidea</taxon>
        <taxon>Dreissenidae</taxon>
        <taxon>Dreissena</taxon>
    </lineage>
</organism>
<protein>
    <submittedName>
        <fullName evidence="1">Uncharacterized protein</fullName>
    </submittedName>
</protein>
<name>A0A9D4L587_DREPO</name>
<comment type="caution">
    <text evidence="1">The sequence shown here is derived from an EMBL/GenBank/DDBJ whole genome shotgun (WGS) entry which is preliminary data.</text>
</comment>
<reference evidence="1" key="2">
    <citation type="submission" date="2020-11" db="EMBL/GenBank/DDBJ databases">
        <authorList>
            <person name="McCartney M.A."/>
            <person name="Auch B."/>
            <person name="Kono T."/>
            <person name="Mallez S."/>
            <person name="Becker A."/>
            <person name="Gohl D.M."/>
            <person name="Silverstein K.A.T."/>
            <person name="Koren S."/>
            <person name="Bechman K.B."/>
            <person name="Herman A."/>
            <person name="Abrahante J.E."/>
            <person name="Garbe J."/>
        </authorList>
    </citation>
    <scope>NUCLEOTIDE SEQUENCE</scope>
    <source>
        <strain evidence="1">Duluth1</strain>
        <tissue evidence="1">Whole animal</tissue>
    </source>
</reference>
<gene>
    <name evidence="1" type="ORF">DPMN_094531</name>
</gene>